<name>A0ABW2DUY6_9BACT</name>
<gene>
    <name evidence="1" type="ORF">ACFQHR_20670</name>
</gene>
<keyword evidence="2" id="KW-1185">Reference proteome</keyword>
<organism evidence="1 2">
    <name type="scientific">Rufibacter roseus</name>
    <dbReference type="NCBI Taxonomy" id="1567108"/>
    <lineage>
        <taxon>Bacteria</taxon>
        <taxon>Pseudomonadati</taxon>
        <taxon>Bacteroidota</taxon>
        <taxon>Cytophagia</taxon>
        <taxon>Cytophagales</taxon>
        <taxon>Hymenobacteraceae</taxon>
        <taxon>Rufibacter</taxon>
    </lineage>
</organism>
<dbReference type="EMBL" id="JBHSYQ010000016">
    <property type="protein sequence ID" value="MFC7000061.1"/>
    <property type="molecule type" value="Genomic_DNA"/>
</dbReference>
<accession>A0ABW2DUY6</accession>
<comment type="caution">
    <text evidence="1">The sequence shown here is derived from an EMBL/GenBank/DDBJ whole genome shotgun (WGS) entry which is preliminary data.</text>
</comment>
<reference evidence="2" key="1">
    <citation type="journal article" date="2019" name="Int. J. Syst. Evol. Microbiol.">
        <title>The Global Catalogue of Microorganisms (GCM) 10K type strain sequencing project: providing services to taxonomists for standard genome sequencing and annotation.</title>
        <authorList>
            <consortium name="The Broad Institute Genomics Platform"/>
            <consortium name="The Broad Institute Genome Sequencing Center for Infectious Disease"/>
            <person name="Wu L."/>
            <person name="Ma J."/>
        </authorList>
    </citation>
    <scope>NUCLEOTIDE SEQUENCE [LARGE SCALE GENOMIC DNA]</scope>
    <source>
        <strain evidence="2">CGMCC 4.7393</strain>
    </source>
</reference>
<evidence type="ECO:0000313" key="2">
    <source>
        <dbReference type="Proteomes" id="UP001596405"/>
    </source>
</evidence>
<proteinExistence type="predicted"/>
<evidence type="ECO:0000313" key="1">
    <source>
        <dbReference type="EMBL" id="MFC7000061.1"/>
    </source>
</evidence>
<protein>
    <submittedName>
        <fullName evidence="1">Uncharacterized protein</fullName>
    </submittedName>
</protein>
<dbReference type="RefSeq" id="WP_066624533.1">
    <property type="nucleotide sequence ID" value="NZ_JBHSYQ010000016.1"/>
</dbReference>
<sequence length="93" mass="10803">MVHLSEKVLSFVKGGYLLTDIPKIGSTSISIHQICNEFTVLTTYEEPHIDRYVYYFRNVQNPYTILKVDYNHGVLKSILAPAHFFEDDFLAYN</sequence>
<dbReference type="Proteomes" id="UP001596405">
    <property type="component" value="Unassembled WGS sequence"/>
</dbReference>